<dbReference type="EMBL" id="MG983742">
    <property type="protein sequence ID" value="AVO23072.1"/>
    <property type="molecule type" value="Genomic_DNA"/>
</dbReference>
<dbReference type="Pfam" id="PF03109">
    <property type="entry name" value="ABC1"/>
    <property type="match status" value="1"/>
</dbReference>
<keyword evidence="2" id="KW-0808">Transferase</keyword>
<dbReference type="InterPro" id="IPR004147">
    <property type="entry name" value="ABC1_dom"/>
</dbReference>
<dbReference type="InterPro" id="IPR011009">
    <property type="entry name" value="Kinase-like_dom_sf"/>
</dbReference>
<dbReference type="Gene3D" id="1.10.510.10">
    <property type="entry name" value="Transferase(Phosphotransferase) domain 1"/>
    <property type="match status" value="1"/>
</dbReference>
<keyword evidence="3" id="KW-1185">Reference proteome</keyword>
<evidence type="ECO:0000313" key="2">
    <source>
        <dbReference type="EMBL" id="AVO23072.1"/>
    </source>
</evidence>
<dbReference type="Proteomes" id="UP000241367">
    <property type="component" value="Segment"/>
</dbReference>
<evidence type="ECO:0000313" key="3">
    <source>
        <dbReference type="Proteomes" id="UP000241367"/>
    </source>
</evidence>
<proteinExistence type="predicted"/>
<dbReference type="SUPFAM" id="SSF56112">
    <property type="entry name" value="Protein kinase-like (PK-like)"/>
    <property type="match status" value="1"/>
</dbReference>
<protein>
    <submittedName>
        <fullName evidence="2">Protein kinase</fullName>
    </submittedName>
</protein>
<name>A0A2P1JUN7_9CAUD</name>
<feature type="domain" description="ABC1 atypical kinase-like" evidence="1">
    <location>
        <begin position="118"/>
        <end position="219"/>
    </location>
</feature>
<reference evidence="3" key="1">
    <citation type="submission" date="2018-02" db="EMBL/GenBank/DDBJ databases">
        <authorList>
            <person name="Cohen D.B."/>
            <person name="Kent A.D."/>
        </authorList>
    </citation>
    <scope>NUCLEOTIDE SEQUENCE [LARGE SCALE GENOMIC DNA]</scope>
</reference>
<keyword evidence="2" id="KW-0418">Kinase</keyword>
<evidence type="ECO:0000259" key="1">
    <source>
        <dbReference type="Pfam" id="PF03109"/>
    </source>
</evidence>
<accession>A0A2P1JUN7</accession>
<dbReference type="GO" id="GO:0016301">
    <property type="term" value="F:kinase activity"/>
    <property type="evidence" value="ECO:0007669"/>
    <property type="project" value="UniProtKB-KW"/>
</dbReference>
<organism evidence="2 3">
    <name type="scientific">Bacillus phage Anath</name>
    <dbReference type="NCBI Taxonomy" id="2108114"/>
    <lineage>
        <taxon>Viruses</taxon>
        <taxon>Duplodnaviria</taxon>
        <taxon>Heunggongvirae</taxon>
        <taxon>Uroviricota</taxon>
        <taxon>Caudoviricetes</taxon>
        <taxon>Ehrlichviridae</taxon>
        <taxon>Anathvirus</taxon>
        <taxon>Anathvirus anath</taxon>
    </lineage>
</organism>
<sequence length="426" mass="48641">MLNLVVDKIEVVTEEKVLCLPAPQTNEFTVEGIKFKSINAVPNDAMAMVVQLIAVNEQELPIPRYMFERLGRGHCGGAWAISNDLVLKVNEINNRADIELERFVDGECLEDLQGLPLVPKLYAYSYDKQYMIVERIHGMQVGECEHNMNNFTAQLGVSVVPKFWNWKKWIDLACEFNRGCLQRGWIPNDLHGENVMIDKAGNLTVIDYGLFKKIGKHDKLSKYNFDSEYDRIAGSIRMIARELKCAERSETRQYEPENPLTWGEFQPKVEKKIEEEAKSYVDNILKILSITETSSMNEEKAHADMEGKHVDFLKVDKAVKEYDHSNNKVERMLLGVDFAQHVNHRLMEIGKFHFQPVLAPMAQVTREQRTAPQVVELQEQDEEVASIQFFAGATPKAKPLAIDWGRANHGVIAIGKQVIGQWRGKL</sequence>